<dbReference type="EMBL" id="JAHRHJ020000004">
    <property type="protein sequence ID" value="KAH9317475.1"/>
    <property type="molecule type" value="Genomic_DNA"/>
</dbReference>
<dbReference type="AlphaFoldDB" id="A0AA38G8X1"/>
<keyword evidence="3" id="KW-1185">Reference proteome</keyword>
<gene>
    <name evidence="2" type="ORF">KI387_019244</name>
</gene>
<comment type="caution">
    <text evidence="2">The sequence shown here is derived from an EMBL/GenBank/DDBJ whole genome shotgun (WGS) entry which is preliminary data.</text>
</comment>
<feature type="compositionally biased region" description="Basic and acidic residues" evidence="1">
    <location>
        <begin position="115"/>
        <end position="138"/>
    </location>
</feature>
<proteinExistence type="predicted"/>
<reference evidence="2 3" key="1">
    <citation type="journal article" date="2021" name="Nat. Plants">
        <title>The Taxus genome provides insights into paclitaxel biosynthesis.</title>
        <authorList>
            <person name="Xiong X."/>
            <person name="Gou J."/>
            <person name="Liao Q."/>
            <person name="Li Y."/>
            <person name="Zhou Q."/>
            <person name="Bi G."/>
            <person name="Li C."/>
            <person name="Du R."/>
            <person name="Wang X."/>
            <person name="Sun T."/>
            <person name="Guo L."/>
            <person name="Liang H."/>
            <person name="Lu P."/>
            <person name="Wu Y."/>
            <person name="Zhang Z."/>
            <person name="Ro D.K."/>
            <person name="Shang Y."/>
            <person name="Huang S."/>
            <person name="Yan J."/>
        </authorList>
    </citation>
    <scope>NUCLEOTIDE SEQUENCE [LARGE SCALE GENOMIC DNA]</scope>
    <source>
        <strain evidence="2">Ta-2019</strain>
    </source>
</reference>
<evidence type="ECO:0000313" key="3">
    <source>
        <dbReference type="Proteomes" id="UP000824469"/>
    </source>
</evidence>
<evidence type="ECO:0008006" key="4">
    <source>
        <dbReference type="Google" id="ProtNLM"/>
    </source>
</evidence>
<dbReference type="Proteomes" id="UP000824469">
    <property type="component" value="Unassembled WGS sequence"/>
</dbReference>
<dbReference type="InterPro" id="IPR012340">
    <property type="entry name" value="NA-bd_OB-fold"/>
</dbReference>
<feature type="region of interest" description="Disordered" evidence="1">
    <location>
        <begin position="109"/>
        <end position="285"/>
    </location>
</feature>
<evidence type="ECO:0000313" key="2">
    <source>
        <dbReference type="EMBL" id="KAH9317475.1"/>
    </source>
</evidence>
<protein>
    <recommendedName>
        <fullName evidence="4">S1 motif domain-containing protein</fullName>
    </recommendedName>
</protein>
<feature type="compositionally biased region" description="Basic residues" evidence="1">
    <location>
        <begin position="175"/>
        <end position="208"/>
    </location>
</feature>
<dbReference type="Gene3D" id="2.40.50.140">
    <property type="entry name" value="Nucleic acid-binding proteins"/>
    <property type="match status" value="1"/>
</dbReference>
<feature type="compositionally biased region" description="Basic and acidic residues" evidence="1">
    <location>
        <begin position="146"/>
        <end position="174"/>
    </location>
</feature>
<feature type="compositionally biased region" description="Basic residues" evidence="1">
    <location>
        <begin position="269"/>
        <end position="278"/>
    </location>
</feature>
<organism evidence="2 3">
    <name type="scientific">Taxus chinensis</name>
    <name type="common">Chinese yew</name>
    <name type="synonym">Taxus wallichiana var. chinensis</name>
    <dbReference type="NCBI Taxonomy" id="29808"/>
    <lineage>
        <taxon>Eukaryota</taxon>
        <taxon>Viridiplantae</taxon>
        <taxon>Streptophyta</taxon>
        <taxon>Embryophyta</taxon>
        <taxon>Tracheophyta</taxon>
        <taxon>Spermatophyta</taxon>
        <taxon>Pinopsida</taxon>
        <taxon>Pinidae</taxon>
        <taxon>Conifers II</taxon>
        <taxon>Cupressales</taxon>
        <taxon>Taxaceae</taxon>
        <taxon>Taxus</taxon>
    </lineage>
</organism>
<name>A0AA38G8X1_TAXCH</name>
<feature type="non-terminal residue" evidence="2">
    <location>
        <position position="285"/>
    </location>
</feature>
<evidence type="ECO:0000256" key="1">
    <source>
        <dbReference type="SAM" id="MobiDB-lite"/>
    </source>
</evidence>
<sequence length="285" mass="33578">GKVNKVEKDYIGVIVLGIFNAAIAFEDIREEFCYQDNVDGIPLWESTSSDHVITLGSTIKFAVKSVQEESFLDISGSLNSPNTGCVKWLYSLLEKNSEFLEIERKIHKERKRERRKENIDADGGRVSKKFPADHSHEREHKHKSDHSHEREPKHKSDHSHEREPKHKSDHSHEREHKHKSDHSHEREHKHKSDHSHEREHKHKSKRKRNDTDAEVKVDGSVSEEFPANHFYERDDNYKSKRKRNNTDSEVNDSHIVNKGFPEDNFHETKYKHKSKRKRIDTDADL</sequence>
<accession>A0AA38G8X1</accession>